<dbReference type="GO" id="GO:0008270">
    <property type="term" value="F:zinc ion binding"/>
    <property type="evidence" value="ECO:0007669"/>
    <property type="project" value="UniProtKB-KW"/>
</dbReference>
<dbReference type="HOGENOM" id="CLU_048758_0_0_1"/>
<dbReference type="RefSeq" id="XP_013263133.1">
    <property type="nucleotide sequence ID" value="XM_013407679.1"/>
</dbReference>
<keyword evidence="1" id="KW-0479">Metal-binding</keyword>
<evidence type="ECO:0000313" key="7">
    <source>
        <dbReference type="Proteomes" id="UP000027920"/>
    </source>
</evidence>
<keyword evidence="4" id="KW-0732">Signal</keyword>
<organism evidence="6 7">
    <name type="scientific">Exophiala aquamarina CBS 119918</name>
    <dbReference type="NCBI Taxonomy" id="1182545"/>
    <lineage>
        <taxon>Eukaryota</taxon>
        <taxon>Fungi</taxon>
        <taxon>Dikarya</taxon>
        <taxon>Ascomycota</taxon>
        <taxon>Pezizomycotina</taxon>
        <taxon>Eurotiomycetes</taxon>
        <taxon>Chaetothyriomycetidae</taxon>
        <taxon>Chaetothyriales</taxon>
        <taxon>Herpotrichiellaceae</taxon>
        <taxon>Exophiala</taxon>
    </lineage>
</organism>
<keyword evidence="2" id="KW-0175">Coiled coil</keyword>
<keyword evidence="1" id="KW-0863">Zinc-finger</keyword>
<feature type="coiled-coil region" evidence="2">
    <location>
        <begin position="202"/>
        <end position="232"/>
    </location>
</feature>
<evidence type="ECO:0000313" key="6">
    <source>
        <dbReference type="EMBL" id="KEF60543.1"/>
    </source>
</evidence>
<evidence type="ECO:0000256" key="3">
    <source>
        <dbReference type="SAM" id="MobiDB-lite"/>
    </source>
</evidence>
<dbReference type="STRING" id="1182545.A0A072PMH2"/>
<feature type="chain" id="PRO_5001683585" description="RING-type domain-containing protein" evidence="4">
    <location>
        <begin position="25"/>
        <end position="389"/>
    </location>
</feature>
<dbReference type="Gene3D" id="3.30.40.10">
    <property type="entry name" value="Zinc/RING finger domain, C3HC4 (zinc finger)"/>
    <property type="match status" value="1"/>
</dbReference>
<evidence type="ECO:0000256" key="2">
    <source>
        <dbReference type="SAM" id="Coils"/>
    </source>
</evidence>
<keyword evidence="7" id="KW-1185">Reference proteome</keyword>
<comment type="caution">
    <text evidence="6">The sequence shown here is derived from an EMBL/GenBank/DDBJ whole genome shotgun (WGS) entry which is preliminary data.</text>
</comment>
<dbReference type="GeneID" id="25277049"/>
<dbReference type="InterPro" id="IPR001841">
    <property type="entry name" value="Znf_RING"/>
</dbReference>
<dbReference type="PROSITE" id="PS50089">
    <property type="entry name" value="ZF_RING_2"/>
    <property type="match status" value="1"/>
</dbReference>
<dbReference type="SUPFAM" id="SSF57850">
    <property type="entry name" value="RING/U-box"/>
    <property type="match status" value="1"/>
</dbReference>
<dbReference type="EMBL" id="AMGV01000002">
    <property type="protein sequence ID" value="KEF60543.1"/>
    <property type="molecule type" value="Genomic_DNA"/>
</dbReference>
<gene>
    <name evidence="6" type="ORF">A1O9_02104</name>
</gene>
<dbReference type="OrthoDB" id="1711136at2759"/>
<reference evidence="6 7" key="1">
    <citation type="submission" date="2013-03" db="EMBL/GenBank/DDBJ databases">
        <title>The Genome Sequence of Exophiala aquamarina CBS 119918.</title>
        <authorList>
            <consortium name="The Broad Institute Genomics Platform"/>
            <person name="Cuomo C."/>
            <person name="de Hoog S."/>
            <person name="Gorbushina A."/>
            <person name="Walker B."/>
            <person name="Young S.K."/>
            <person name="Zeng Q."/>
            <person name="Gargeya S."/>
            <person name="Fitzgerald M."/>
            <person name="Haas B."/>
            <person name="Abouelleil A."/>
            <person name="Allen A.W."/>
            <person name="Alvarado L."/>
            <person name="Arachchi H.M."/>
            <person name="Berlin A.M."/>
            <person name="Chapman S.B."/>
            <person name="Gainer-Dewar J."/>
            <person name="Goldberg J."/>
            <person name="Griggs A."/>
            <person name="Gujja S."/>
            <person name="Hansen M."/>
            <person name="Howarth C."/>
            <person name="Imamovic A."/>
            <person name="Ireland A."/>
            <person name="Larimer J."/>
            <person name="McCowan C."/>
            <person name="Murphy C."/>
            <person name="Pearson M."/>
            <person name="Poon T.W."/>
            <person name="Priest M."/>
            <person name="Roberts A."/>
            <person name="Saif S."/>
            <person name="Shea T."/>
            <person name="Sisk P."/>
            <person name="Sykes S."/>
            <person name="Wortman J."/>
            <person name="Nusbaum C."/>
            <person name="Birren B."/>
        </authorList>
    </citation>
    <scope>NUCLEOTIDE SEQUENCE [LARGE SCALE GENOMIC DNA]</scope>
    <source>
        <strain evidence="6 7">CBS 119918</strain>
    </source>
</reference>
<dbReference type="AlphaFoldDB" id="A0A072PMH2"/>
<keyword evidence="1" id="KW-0862">Zinc</keyword>
<evidence type="ECO:0000256" key="4">
    <source>
        <dbReference type="SAM" id="SignalP"/>
    </source>
</evidence>
<dbReference type="InterPro" id="IPR013083">
    <property type="entry name" value="Znf_RING/FYVE/PHD"/>
</dbReference>
<accession>A0A072PMH2</accession>
<feature type="signal peptide" evidence="4">
    <location>
        <begin position="1"/>
        <end position="24"/>
    </location>
</feature>
<dbReference type="VEuPathDB" id="FungiDB:A1O9_02104"/>
<evidence type="ECO:0000259" key="5">
    <source>
        <dbReference type="PROSITE" id="PS50089"/>
    </source>
</evidence>
<dbReference type="Proteomes" id="UP000027920">
    <property type="component" value="Unassembled WGS sequence"/>
</dbReference>
<sequence>METSCYHKPVIGCALVALAGCCACADKRPIAASYPVYIDGQGMRMQGKRWSRYCWKCRDYWDIFSCSSSSPNMNHPSNRVPPADENMATAFDHMTVTTQGQSWSFDGIARADPHQNRPRGLLQSIHAPHIATSSLPAREIRRPSSPDSPSPAQHSLHPIPSAPSRHFTDPPLRGRRPLLQNPFGTLEEIQSENYQSPLEGMFQRAEARYREAEAARQQAEEAHLQAATAEARRIATGEIRQTELIEADINASNHVTVQLMMDIQEAGEAMWRNALMPLENGLEPSHRPLTPMLSPLSDINPIDEQTSRPAPLSREDLTINIACQVCSEQRVDTLLEPCMHIALCRWCSEIIRRGPRHHQSDHGHASRSYRWRCPICRRRVTNARRVYLS</sequence>
<feature type="region of interest" description="Disordered" evidence="3">
    <location>
        <begin position="132"/>
        <end position="178"/>
    </location>
</feature>
<protein>
    <recommendedName>
        <fullName evidence="5">RING-type domain-containing protein</fullName>
    </recommendedName>
</protein>
<feature type="domain" description="RING-type" evidence="5">
    <location>
        <begin position="323"/>
        <end position="377"/>
    </location>
</feature>
<proteinExistence type="predicted"/>
<evidence type="ECO:0000256" key="1">
    <source>
        <dbReference type="PROSITE-ProRule" id="PRU00175"/>
    </source>
</evidence>
<name>A0A072PMH2_9EURO</name>
<dbReference type="SMART" id="SM00184">
    <property type="entry name" value="RING"/>
    <property type="match status" value="1"/>
</dbReference>